<name>B6G7L3_9ACTN</name>
<organism evidence="3 4">
    <name type="scientific">Collinsella stercoris DSM 13279</name>
    <dbReference type="NCBI Taxonomy" id="445975"/>
    <lineage>
        <taxon>Bacteria</taxon>
        <taxon>Bacillati</taxon>
        <taxon>Actinomycetota</taxon>
        <taxon>Coriobacteriia</taxon>
        <taxon>Coriobacteriales</taxon>
        <taxon>Coriobacteriaceae</taxon>
        <taxon>Collinsella</taxon>
    </lineage>
</organism>
<sequence length="258" mass="26782">MRRKEANMNRRTRLLVSAIAGIAAAVISFTAISGAHQEAERARRETLEQYGGELVSVCVATRDIDPGEQIDDGNAVVTEWVSTLLPAEAVTSLADVAGRTATARIPAHAPLSEAYFEQRESAVDVPRGKVAVSVASDAEHAVGGVLERGDLVDVYVQGDALADKLTDAEVIDTSALASGSGDVQWVTLAVRPSAVRELLAAASRGMVTLAVPAEQEDGDRDSDDAEEKSDAKTPGDEASAESSGDEGPVGEVGTGEGD</sequence>
<proteinExistence type="predicted"/>
<keyword evidence="4" id="KW-1185">Reference proteome</keyword>
<evidence type="ECO:0000256" key="1">
    <source>
        <dbReference type="SAM" id="MobiDB-lite"/>
    </source>
</evidence>
<feature type="region of interest" description="Disordered" evidence="1">
    <location>
        <begin position="210"/>
        <end position="258"/>
    </location>
</feature>
<dbReference type="CDD" id="cd11614">
    <property type="entry name" value="SAF_CpaB_FlgA_like"/>
    <property type="match status" value="1"/>
</dbReference>
<dbReference type="Pfam" id="PF16976">
    <property type="entry name" value="RcpC"/>
    <property type="match status" value="1"/>
</dbReference>
<dbReference type="InterPro" id="IPR013974">
    <property type="entry name" value="SAF"/>
</dbReference>
<feature type="domain" description="SAF" evidence="2">
    <location>
        <begin position="55"/>
        <end position="117"/>
    </location>
</feature>
<dbReference type="HOGENOM" id="CLU_057068_5_0_11"/>
<evidence type="ECO:0000313" key="3">
    <source>
        <dbReference type="EMBL" id="EEA91710.1"/>
    </source>
</evidence>
<reference evidence="3 4" key="2">
    <citation type="submission" date="2008-10" db="EMBL/GenBank/DDBJ databases">
        <authorList>
            <person name="Fulton L."/>
            <person name="Clifton S."/>
            <person name="Fulton B."/>
            <person name="Xu J."/>
            <person name="Minx P."/>
            <person name="Pepin K.H."/>
            <person name="Johnson M."/>
            <person name="Thiruvilangam P."/>
            <person name="Bhonagiri V."/>
            <person name="Nash W.E."/>
            <person name="Mardis E.R."/>
            <person name="Wilson R.K."/>
        </authorList>
    </citation>
    <scope>NUCLEOTIDE SEQUENCE [LARGE SCALE GENOMIC DNA]</scope>
    <source>
        <strain evidence="3 4">DSM 13279</strain>
    </source>
</reference>
<evidence type="ECO:0000313" key="4">
    <source>
        <dbReference type="Proteomes" id="UP000003560"/>
    </source>
</evidence>
<accession>B6G7L3</accession>
<dbReference type="Gene3D" id="3.90.1210.10">
    <property type="entry name" value="Antifreeze-like/N-acetylneuraminic acid synthase C-terminal domain"/>
    <property type="match status" value="1"/>
</dbReference>
<dbReference type="EMBL" id="ABXJ01000006">
    <property type="protein sequence ID" value="EEA91710.1"/>
    <property type="molecule type" value="Genomic_DNA"/>
</dbReference>
<dbReference type="NCBIfam" id="TIGR03177">
    <property type="entry name" value="pilus_cpaB"/>
    <property type="match status" value="1"/>
</dbReference>
<dbReference type="InterPro" id="IPR031571">
    <property type="entry name" value="RcpC_dom"/>
</dbReference>
<evidence type="ECO:0000259" key="2">
    <source>
        <dbReference type="SMART" id="SM00858"/>
    </source>
</evidence>
<dbReference type="AlphaFoldDB" id="B6G7L3"/>
<dbReference type="Proteomes" id="UP000003560">
    <property type="component" value="Unassembled WGS sequence"/>
</dbReference>
<comment type="caution">
    <text evidence="3">The sequence shown here is derived from an EMBL/GenBank/DDBJ whole genome shotgun (WGS) entry which is preliminary data.</text>
</comment>
<dbReference type="eggNOG" id="COG3745">
    <property type="taxonomic scope" value="Bacteria"/>
</dbReference>
<dbReference type="Pfam" id="PF08666">
    <property type="entry name" value="SAF"/>
    <property type="match status" value="1"/>
</dbReference>
<dbReference type="SMART" id="SM00858">
    <property type="entry name" value="SAF"/>
    <property type="match status" value="1"/>
</dbReference>
<protein>
    <submittedName>
        <fullName evidence="3">Flp pilus assembly protein CpaB</fullName>
    </submittedName>
</protein>
<gene>
    <name evidence="3" type="primary">cpaB</name>
    <name evidence="3" type="ORF">COLSTE_00052</name>
</gene>
<dbReference type="STRING" id="445975.COLSTE_00052"/>
<dbReference type="InterPro" id="IPR017592">
    <property type="entry name" value="Pilus_assmbl_Flp-typ_CpaB"/>
</dbReference>
<reference evidence="3 4" key="1">
    <citation type="submission" date="2008-10" db="EMBL/GenBank/DDBJ databases">
        <title>Draft genome sequence of Collinsella stercoris (DSM 13279).</title>
        <authorList>
            <person name="Sudarsanam P."/>
            <person name="Ley R."/>
            <person name="Guruge J."/>
            <person name="Turnbaugh P.J."/>
            <person name="Mahowald M."/>
            <person name="Liep D."/>
            <person name="Gordon J."/>
        </authorList>
    </citation>
    <scope>NUCLEOTIDE SEQUENCE [LARGE SCALE GENOMIC DNA]</scope>
    <source>
        <strain evidence="3 4">DSM 13279</strain>
    </source>
</reference>
<feature type="compositionally biased region" description="Acidic residues" evidence="1">
    <location>
        <begin position="214"/>
        <end position="227"/>
    </location>
</feature>